<dbReference type="Proteomes" id="UP000031829">
    <property type="component" value="Chromosome"/>
</dbReference>
<reference evidence="2 3" key="1">
    <citation type="journal article" date="2015" name="Genome Announc.">
        <title>Complete genome sequences for 35 biothreat assay-relevant bacillus species.</title>
        <authorList>
            <person name="Johnson S.L."/>
            <person name="Daligault H.E."/>
            <person name="Davenport K.W."/>
            <person name="Jaissle J."/>
            <person name="Frey K.G."/>
            <person name="Ladner J.T."/>
            <person name="Broomall S.M."/>
            <person name="Bishop-Lilly K.A."/>
            <person name="Bruce D.C."/>
            <person name="Gibbons H.S."/>
            <person name="Coyne S.R."/>
            <person name="Lo C.C."/>
            <person name="Meincke L."/>
            <person name="Munk A.C."/>
            <person name="Koroleva G.I."/>
            <person name="Rosenzweig C.N."/>
            <person name="Palacios G.F."/>
            <person name="Redden C.L."/>
            <person name="Minogue T.D."/>
            <person name="Chain P.S."/>
        </authorList>
    </citation>
    <scope>NUCLEOTIDE SEQUENCE [LARGE SCALE GENOMIC DNA]</scope>
    <source>
        <strain evidence="3">ATCC 14581 / DSM 32 / JCM 2506 / NBRC 15308 / NCIMB 9376 / NCTC 10342 / NRRL B-14308 / VKM B-512</strain>
    </source>
</reference>
<evidence type="ECO:0000313" key="2">
    <source>
        <dbReference type="EMBL" id="AJI24521.1"/>
    </source>
</evidence>
<organism evidence="2 3">
    <name type="scientific">Priestia megaterium (strain ATCC 14581 / DSM 32 / CCUG 1817 / JCM 2506 / NBRC 15308 / NCIMB 9376 / NCTC 10342 / NRRL B-14308 / VKM B-512 / Ford 19)</name>
    <name type="common">Bacillus megaterium</name>
    <dbReference type="NCBI Taxonomy" id="1348623"/>
    <lineage>
        <taxon>Bacteria</taxon>
        <taxon>Bacillati</taxon>
        <taxon>Bacillota</taxon>
        <taxon>Bacilli</taxon>
        <taxon>Bacillales</taxon>
        <taxon>Bacillaceae</taxon>
        <taxon>Priestia</taxon>
    </lineage>
</organism>
<proteinExistence type="predicted"/>
<dbReference type="RefSeq" id="WP_034654199.1">
    <property type="nucleotide sequence ID" value="NZ_BCVB01000007.1"/>
</dbReference>
<name>A0A0B6AM01_PRIM2</name>
<dbReference type="InterPro" id="IPR025164">
    <property type="entry name" value="Toastrack_DUF4097"/>
</dbReference>
<gene>
    <name evidence="2" type="ORF">BG04_3119</name>
</gene>
<evidence type="ECO:0000313" key="3">
    <source>
        <dbReference type="Proteomes" id="UP000031829"/>
    </source>
</evidence>
<protein>
    <recommendedName>
        <fullName evidence="1">DUF4097 domain-containing protein</fullName>
    </recommendedName>
</protein>
<accession>A0A0B6AM01</accession>
<dbReference type="HOGENOM" id="CLU_070512_0_0_9"/>
<sequence length="289" mass="30756">MKKILAFILVIGGTAVLFSTAFAPSSWSLSSFKTSRSEAALSSDIQHIQIDSPSISTTVVPQDRQDIKTKVEGKGKVDVKQNGDTLVVTYQKSPFQWLSIFSNTKVTICIPRDYHHNLALTVGSGDLQVATQPEQALQLKDVSIKVGSGNASISNLRSTSLRTDVNSGDLQLSNVESQTAKFAVGSGEIKGTNYKGKLQARIGSGDLYMDFKKLEEAVSIDVGSGDAVLVLPKSAGFKVNGKVSSGDINNDFKLSNATVTEDVLKGKHGNGKYPIDAAVSSGELTLKSK</sequence>
<feature type="domain" description="DUF4097" evidence="1">
    <location>
        <begin position="45"/>
        <end position="286"/>
    </location>
</feature>
<dbReference type="KEGG" id="bmeg:BG04_3119"/>
<evidence type="ECO:0000259" key="1">
    <source>
        <dbReference type="Pfam" id="PF13349"/>
    </source>
</evidence>
<dbReference type="GeneID" id="93641183"/>
<dbReference type="EMBL" id="CP009920">
    <property type="protein sequence ID" value="AJI24521.1"/>
    <property type="molecule type" value="Genomic_DNA"/>
</dbReference>
<dbReference type="Pfam" id="PF13349">
    <property type="entry name" value="DUF4097"/>
    <property type="match status" value="1"/>
</dbReference>
<dbReference type="AlphaFoldDB" id="A0A0B6AM01"/>